<evidence type="ECO:0000313" key="2">
    <source>
        <dbReference type="Proteomes" id="UP000663827"/>
    </source>
</evidence>
<protein>
    <submittedName>
        <fullName evidence="1">Uncharacterized protein</fullName>
    </submittedName>
</protein>
<dbReference type="Proteomes" id="UP000663827">
    <property type="component" value="Unassembled WGS sequence"/>
</dbReference>
<comment type="caution">
    <text evidence="1">The sequence shown here is derived from an EMBL/GenBank/DDBJ whole genome shotgun (WGS) entry which is preliminary data.</text>
</comment>
<organism evidence="1 2">
    <name type="scientific">Rhizoctonia solani</name>
    <dbReference type="NCBI Taxonomy" id="456999"/>
    <lineage>
        <taxon>Eukaryota</taxon>
        <taxon>Fungi</taxon>
        <taxon>Dikarya</taxon>
        <taxon>Basidiomycota</taxon>
        <taxon>Agaricomycotina</taxon>
        <taxon>Agaricomycetes</taxon>
        <taxon>Cantharellales</taxon>
        <taxon>Ceratobasidiaceae</taxon>
        <taxon>Rhizoctonia</taxon>
    </lineage>
</organism>
<dbReference type="EMBL" id="CAJNJQ010000101">
    <property type="protein sequence ID" value="CAE7056178.1"/>
    <property type="molecule type" value="Genomic_DNA"/>
</dbReference>
<reference evidence="1" key="1">
    <citation type="submission" date="2021-01" db="EMBL/GenBank/DDBJ databases">
        <authorList>
            <person name="Kaushik A."/>
        </authorList>
    </citation>
    <scope>NUCLEOTIDE SEQUENCE</scope>
    <source>
        <strain evidence="1">AG5</strain>
    </source>
</reference>
<dbReference type="AlphaFoldDB" id="A0A8H3HKL1"/>
<evidence type="ECO:0000313" key="1">
    <source>
        <dbReference type="EMBL" id="CAE7056178.1"/>
    </source>
</evidence>
<gene>
    <name evidence="1" type="ORF">RDB_LOCUS4614</name>
</gene>
<sequence>MPVVAPEFIATHTPPSGSRLSSRISAFSASSSADSSASSHVTGLELPSFYEQDRLTYKAQVVVWAASTGSGSSFTEEDLPETPGVYSTFIGAMFSQLSSNGSGMSRRSFWQDILTVVERHNNVRRERDLRKPPAVQVNLENRTQTASLLTSVDNPSDVLNGPIFVPLQL</sequence>
<accession>A0A8H3HKL1</accession>
<name>A0A8H3HKL1_9AGAM</name>
<proteinExistence type="predicted"/>